<reference evidence="1 2" key="1">
    <citation type="journal article" date="2018" name="Genome Announc.">
        <title>Genome Sequence of Geothermobacter sp. HR-1 Iron Reducer from the Loihi Seamount.</title>
        <authorList>
            <person name="Smith H."/>
            <person name="Abuyen K."/>
            <person name="Tremblay J."/>
            <person name="Savalia P."/>
            <person name="Perez-Rodriguez I."/>
            <person name="Emerson D."/>
            <person name="Tully B."/>
            <person name="Amend J."/>
        </authorList>
    </citation>
    <scope>NUCLEOTIDE SEQUENCE [LARGE SCALE GENOMIC DNA]</scope>
    <source>
        <strain evidence="1 2">HR-1</strain>
    </source>
</reference>
<dbReference type="Proteomes" id="UP000236340">
    <property type="component" value="Unassembled WGS sequence"/>
</dbReference>
<name>A0A2K2H6T9_9BACT</name>
<sequence>MVMILPSKITKRQANSMSDRVAFFFRFPKRKQSHVLVGGGFGSVLRRFLRLRNLLDRGYVLLERNRVLLGAPLQIGRVTISSSVGEWGRVVCGGEELVAVSSAR</sequence>
<organism evidence="1 2">
    <name type="scientific">Geothermobacter hydrogeniphilus</name>
    <dbReference type="NCBI Taxonomy" id="1969733"/>
    <lineage>
        <taxon>Bacteria</taxon>
        <taxon>Pseudomonadati</taxon>
        <taxon>Thermodesulfobacteriota</taxon>
        <taxon>Desulfuromonadia</taxon>
        <taxon>Desulfuromonadales</taxon>
        <taxon>Geothermobacteraceae</taxon>
        <taxon>Geothermobacter</taxon>
    </lineage>
</organism>
<dbReference type="AlphaFoldDB" id="A0A2K2H6T9"/>
<accession>A0A2K2H6T9</accession>
<comment type="caution">
    <text evidence="1">The sequence shown here is derived from an EMBL/GenBank/DDBJ whole genome shotgun (WGS) entry which is preliminary data.</text>
</comment>
<proteinExistence type="predicted"/>
<evidence type="ECO:0000313" key="1">
    <source>
        <dbReference type="EMBL" id="PNU18961.1"/>
    </source>
</evidence>
<gene>
    <name evidence="1" type="ORF">C2E25_14850</name>
</gene>
<protein>
    <submittedName>
        <fullName evidence="1">Uncharacterized protein</fullName>
    </submittedName>
</protein>
<evidence type="ECO:0000313" key="2">
    <source>
        <dbReference type="Proteomes" id="UP000236340"/>
    </source>
</evidence>
<dbReference type="EMBL" id="PPFX01000044">
    <property type="protein sequence ID" value="PNU18961.1"/>
    <property type="molecule type" value="Genomic_DNA"/>
</dbReference>